<dbReference type="FunFam" id="2.30.29.30:FF:000286">
    <property type="entry name" value="PH-protein kinase domain containing protein"/>
    <property type="match status" value="1"/>
</dbReference>
<feature type="region of interest" description="Disordered" evidence="2">
    <location>
        <begin position="169"/>
        <end position="188"/>
    </location>
</feature>
<protein>
    <submittedName>
        <fullName evidence="3">Uncharacterized protein</fullName>
    </submittedName>
</protein>
<evidence type="ECO:0000256" key="1">
    <source>
        <dbReference type="ARBA" id="ARBA00022999"/>
    </source>
</evidence>
<name>A0A8J1UQN0_OWEFU</name>
<dbReference type="InterPro" id="IPR036860">
    <property type="entry name" value="SH2_dom_sf"/>
</dbReference>
<comment type="caution">
    <text evidence="3">The sequence shown here is derived from an EMBL/GenBank/DDBJ whole genome shotgun (WGS) entry which is preliminary data.</text>
</comment>
<feature type="region of interest" description="Disordered" evidence="2">
    <location>
        <begin position="104"/>
        <end position="163"/>
    </location>
</feature>
<dbReference type="PROSITE" id="PS50003">
    <property type="entry name" value="PH_DOMAIN"/>
    <property type="match status" value="1"/>
</dbReference>
<dbReference type="SUPFAM" id="SSF55550">
    <property type="entry name" value="SH2 domain"/>
    <property type="match status" value="1"/>
</dbReference>
<evidence type="ECO:0000313" key="3">
    <source>
        <dbReference type="EMBL" id="CAH1793637.1"/>
    </source>
</evidence>
<organism evidence="3 4">
    <name type="scientific">Owenia fusiformis</name>
    <name type="common">Polychaete worm</name>
    <dbReference type="NCBI Taxonomy" id="6347"/>
    <lineage>
        <taxon>Eukaryota</taxon>
        <taxon>Metazoa</taxon>
        <taxon>Spiralia</taxon>
        <taxon>Lophotrochozoa</taxon>
        <taxon>Annelida</taxon>
        <taxon>Polychaeta</taxon>
        <taxon>Sedentaria</taxon>
        <taxon>Canalipalpata</taxon>
        <taxon>Sabellida</taxon>
        <taxon>Oweniida</taxon>
        <taxon>Oweniidae</taxon>
        <taxon>Owenia</taxon>
    </lineage>
</organism>
<dbReference type="PANTHER" id="PTHR14336:SF15">
    <property type="entry name" value="DUAL ADAPTER FOR PHOSPHOTYROSINE AND 3-PHOSPHOTYROSINE AND 3-PHOSPHOINOSITIDE"/>
    <property type="match status" value="1"/>
</dbReference>
<dbReference type="SUPFAM" id="SSF50729">
    <property type="entry name" value="PH domain-like"/>
    <property type="match status" value="1"/>
</dbReference>
<dbReference type="CDD" id="cd00173">
    <property type="entry name" value="SH2"/>
    <property type="match status" value="1"/>
</dbReference>
<dbReference type="SMART" id="SM00233">
    <property type="entry name" value="PH"/>
    <property type="match status" value="1"/>
</dbReference>
<keyword evidence="1" id="KW-0727">SH2 domain</keyword>
<dbReference type="EMBL" id="CAIIXF020000009">
    <property type="protein sequence ID" value="CAH1793637.1"/>
    <property type="molecule type" value="Genomic_DNA"/>
</dbReference>
<dbReference type="PRINTS" id="PR00401">
    <property type="entry name" value="SH2DOMAIN"/>
</dbReference>
<accession>A0A8J1UQN0</accession>
<evidence type="ECO:0000256" key="2">
    <source>
        <dbReference type="SAM" id="MobiDB-lite"/>
    </source>
</evidence>
<dbReference type="Proteomes" id="UP000749559">
    <property type="component" value="Unassembled WGS sequence"/>
</dbReference>
<dbReference type="OrthoDB" id="185175at2759"/>
<dbReference type="InterPro" id="IPR011993">
    <property type="entry name" value="PH-like_dom_sf"/>
</dbReference>
<dbReference type="Gene3D" id="3.30.505.10">
    <property type="entry name" value="SH2 domain"/>
    <property type="match status" value="1"/>
</dbReference>
<dbReference type="AlphaFoldDB" id="A0A8J1UQN0"/>
<feature type="compositionally biased region" description="Pro residues" evidence="2">
    <location>
        <begin position="179"/>
        <end position="188"/>
    </location>
</feature>
<dbReference type="InterPro" id="IPR001849">
    <property type="entry name" value="PH_domain"/>
</dbReference>
<dbReference type="Pfam" id="PF00017">
    <property type="entry name" value="SH2"/>
    <property type="match status" value="1"/>
</dbReference>
<proteinExistence type="predicted"/>
<dbReference type="PROSITE" id="PS50001">
    <property type="entry name" value="SH2"/>
    <property type="match status" value="1"/>
</dbReference>
<reference evidence="3" key="1">
    <citation type="submission" date="2022-03" db="EMBL/GenBank/DDBJ databases">
        <authorList>
            <person name="Martin C."/>
        </authorList>
    </citation>
    <scope>NUCLEOTIDE SEQUENCE</scope>
</reference>
<dbReference type="SMART" id="SM00252">
    <property type="entry name" value="SH2"/>
    <property type="match status" value="1"/>
</dbReference>
<dbReference type="InterPro" id="IPR051707">
    <property type="entry name" value="PI-Interact_SigTrans_Reg"/>
</dbReference>
<gene>
    <name evidence="3" type="ORF">OFUS_LOCUS18462</name>
</gene>
<sequence length="332" mass="37691">MTNLWIADALESLPWYHPDATRKSTIALLETCKEGSYVLRPSSKPGELALSVNTKNKVKHYNIDVKDNTIIFGKLRYTTFEEFVTYLTSNPVIAHGTENATVISQPVERENFSKPSVHAPMKPKPRKPQATNQSTSVDKPVAPPRVPPRVPPIAGPKNEDFERLDINDNDDERIDSIPPFSPPAPPDIAKPSTLPPTGKIQGLTEIINPPRSSTLPEKTHKMLAATKSLEYKQGFLTKRGGNVQNWKTRWFTLEKNRLKYFKEKTDKEPVKTLDLHECENCMMDYTIEKPNCFTLMFSWRKFFIYASTAEDAEEWVAAIKAQMNLNGLFNEN</sequence>
<dbReference type="Gene3D" id="2.30.29.30">
    <property type="entry name" value="Pleckstrin-homology domain (PH domain)/Phosphotyrosine-binding domain (PTB)"/>
    <property type="match status" value="1"/>
</dbReference>
<keyword evidence="4" id="KW-1185">Reference proteome</keyword>
<feature type="compositionally biased region" description="Pro residues" evidence="2">
    <location>
        <begin position="141"/>
        <end position="154"/>
    </location>
</feature>
<dbReference type="PANTHER" id="PTHR14336">
    <property type="entry name" value="TANDEM PH DOMAIN CONTAINING PROTEIN"/>
    <property type="match status" value="1"/>
</dbReference>
<dbReference type="InterPro" id="IPR000980">
    <property type="entry name" value="SH2"/>
</dbReference>
<dbReference type="Pfam" id="PF00169">
    <property type="entry name" value="PH"/>
    <property type="match status" value="1"/>
</dbReference>
<evidence type="ECO:0000313" key="4">
    <source>
        <dbReference type="Proteomes" id="UP000749559"/>
    </source>
</evidence>